<accession>A0AAV7GAN1</accession>
<gene>
    <name evidence="3" type="ORF">IEQ34_017134</name>
</gene>
<dbReference type="Proteomes" id="UP000775213">
    <property type="component" value="Unassembled WGS sequence"/>
</dbReference>
<reference evidence="3 4" key="1">
    <citation type="journal article" date="2021" name="Hortic Res">
        <title>Chromosome-scale assembly of the Dendrobium chrysotoxum genome enhances the understanding of orchid evolution.</title>
        <authorList>
            <person name="Zhang Y."/>
            <person name="Zhang G.Q."/>
            <person name="Zhang D."/>
            <person name="Liu X.D."/>
            <person name="Xu X.Y."/>
            <person name="Sun W.H."/>
            <person name="Yu X."/>
            <person name="Zhu X."/>
            <person name="Wang Z.W."/>
            <person name="Zhao X."/>
            <person name="Zhong W.Y."/>
            <person name="Chen H."/>
            <person name="Yin W.L."/>
            <person name="Huang T."/>
            <person name="Niu S.C."/>
            <person name="Liu Z.J."/>
        </authorList>
    </citation>
    <scope>NUCLEOTIDE SEQUENCE [LARGE SCALE GENOMIC DNA]</scope>
    <source>
        <strain evidence="3">Lindl</strain>
    </source>
</reference>
<organism evidence="3 4">
    <name type="scientific">Dendrobium chrysotoxum</name>
    <name type="common">Orchid</name>
    <dbReference type="NCBI Taxonomy" id="161865"/>
    <lineage>
        <taxon>Eukaryota</taxon>
        <taxon>Viridiplantae</taxon>
        <taxon>Streptophyta</taxon>
        <taxon>Embryophyta</taxon>
        <taxon>Tracheophyta</taxon>
        <taxon>Spermatophyta</taxon>
        <taxon>Magnoliopsida</taxon>
        <taxon>Liliopsida</taxon>
        <taxon>Asparagales</taxon>
        <taxon>Orchidaceae</taxon>
        <taxon>Epidendroideae</taxon>
        <taxon>Malaxideae</taxon>
        <taxon>Dendrobiinae</taxon>
        <taxon>Dendrobium</taxon>
    </lineage>
</organism>
<evidence type="ECO:0000313" key="3">
    <source>
        <dbReference type="EMBL" id="KAH0452810.1"/>
    </source>
</evidence>
<evidence type="ECO:0000256" key="1">
    <source>
        <dbReference type="SAM" id="MobiDB-lite"/>
    </source>
</evidence>
<keyword evidence="2" id="KW-0812">Transmembrane</keyword>
<feature type="region of interest" description="Disordered" evidence="1">
    <location>
        <begin position="1"/>
        <end position="41"/>
    </location>
</feature>
<name>A0AAV7GAN1_DENCH</name>
<sequence>MWEGRSGRKQRRSPAAGEMRLKASVGEGRRTTGGNERGSRLSLGRRCGKMRKNEWVGRNGAPTGGQILPGAVSNRRLSGHSLVFHALEKKGEMEEDDCQCRPLGFLLGLPFAILALALSLIGAVVWIIGSVLSCLCPCCVCCAGLANLAVDLIKMPIKVIRCFIKQIPC</sequence>
<keyword evidence="2" id="KW-0472">Membrane</keyword>
<dbReference type="AlphaFoldDB" id="A0AAV7GAN1"/>
<dbReference type="EMBL" id="JAGFBR010000016">
    <property type="protein sequence ID" value="KAH0452810.1"/>
    <property type="molecule type" value="Genomic_DNA"/>
</dbReference>
<proteinExistence type="predicted"/>
<dbReference type="PANTHER" id="PTHR33834">
    <property type="entry name" value="SIGNALING PEPTIDE TAXIMIN 2"/>
    <property type="match status" value="1"/>
</dbReference>
<keyword evidence="4" id="KW-1185">Reference proteome</keyword>
<comment type="caution">
    <text evidence="3">The sequence shown here is derived from an EMBL/GenBank/DDBJ whole genome shotgun (WGS) entry which is preliminary data.</text>
</comment>
<protein>
    <submittedName>
        <fullName evidence="3">Uncharacterized protein</fullName>
    </submittedName>
</protein>
<feature type="transmembrane region" description="Helical" evidence="2">
    <location>
        <begin position="127"/>
        <end position="150"/>
    </location>
</feature>
<evidence type="ECO:0000256" key="2">
    <source>
        <dbReference type="SAM" id="Phobius"/>
    </source>
</evidence>
<feature type="transmembrane region" description="Helical" evidence="2">
    <location>
        <begin position="103"/>
        <end position="121"/>
    </location>
</feature>
<dbReference type="InterPro" id="IPR055283">
    <property type="entry name" value="TAXIMIN_1/2"/>
</dbReference>
<keyword evidence="2" id="KW-1133">Transmembrane helix</keyword>
<dbReference type="PANTHER" id="PTHR33834:SF4">
    <property type="entry name" value="SIGNALING PEPTIDE TAXIMIN 2"/>
    <property type="match status" value="1"/>
</dbReference>
<evidence type="ECO:0000313" key="4">
    <source>
        <dbReference type="Proteomes" id="UP000775213"/>
    </source>
</evidence>